<keyword evidence="8 10" id="KW-0472">Membrane</keyword>
<evidence type="ECO:0000256" key="4">
    <source>
        <dbReference type="ARBA" id="ARBA00022692"/>
    </source>
</evidence>
<comment type="similarity">
    <text evidence="2">Belongs to the COX16 family.</text>
</comment>
<evidence type="ECO:0000256" key="1">
    <source>
        <dbReference type="ARBA" id="ARBA00004434"/>
    </source>
</evidence>
<keyword evidence="7" id="KW-0496">Mitochondrion</keyword>
<reference evidence="11" key="1">
    <citation type="submission" date="2021-04" db="EMBL/GenBank/DDBJ databases">
        <authorList>
            <consortium name="Wellcome Sanger Institute Data Sharing"/>
        </authorList>
    </citation>
    <scope>NUCLEOTIDE SEQUENCE [LARGE SCALE GENOMIC DNA]</scope>
</reference>
<evidence type="ECO:0000256" key="3">
    <source>
        <dbReference type="ARBA" id="ARBA00021814"/>
    </source>
</evidence>
<comment type="subcellular location">
    <subcellularLocation>
        <location evidence="1">Mitochondrion inner membrane</location>
        <topology evidence="1">Single-pass membrane protein</topology>
    </subcellularLocation>
</comment>
<keyword evidence="4 10" id="KW-0812">Transmembrane</keyword>
<sequence>MHKEEVQELLPEGASRSFSHKLRPCNPHRFNIRYSSRATILSASFPLFCLVCFHFLRVAVNARRPALFSNRSSPLSLSLSQLDPSLEAKVNVQKQSAILEEEYEKLKEANLDEWKNIRGPRPWEDSKEYQEQQRSRQNRKD</sequence>
<dbReference type="GO" id="GO:0005743">
    <property type="term" value="C:mitochondrial inner membrane"/>
    <property type="evidence" value="ECO:0007669"/>
    <property type="project" value="UniProtKB-SubCell"/>
</dbReference>
<dbReference type="PANTHER" id="PTHR17130">
    <property type="entry name" value="MITOCHONDRIAL OUTER MEMBRANE PROTEIN 25"/>
    <property type="match status" value="1"/>
</dbReference>
<dbReference type="AlphaFoldDB" id="A0A671XBR7"/>
<name>A0A671XBR7_SPAAU</name>
<dbReference type="InterPro" id="IPR020164">
    <property type="entry name" value="Cyt_c_Oxase_assmbl_COX16"/>
</dbReference>
<evidence type="ECO:0000256" key="8">
    <source>
        <dbReference type="ARBA" id="ARBA00023136"/>
    </source>
</evidence>
<evidence type="ECO:0000256" key="6">
    <source>
        <dbReference type="ARBA" id="ARBA00022989"/>
    </source>
</evidence>
<reference evidence="11" key="3">
    <citation type="submission" date="2025-09" db="UniProtKB">
        <authorList>
            <consortium name="Ensembl"/>
        </authorList>
    </citation>
    <scope>IDENTIFICATION</scope>
</reference>
<evidence type="ECO:0000256" key="7">
    <source>
        <dbReference type="ARBA" id="ARBA00023128"/>
    </source>
</evidence>
<gene>
    <name evidence="11" type="primary">LOC115597656</name>
</gene>
<reference evidence="11" key="2">
    <citation type="submission" date="2025-08" db="UniProtKB">
        <authorList>
            <consortium name="Ensembl"/>
        </authorList>
    </citation>
    <scope>IDENTIFICATION</scope>
</reference>
<evidence type="ECO:0000256" key="5">
    <source>
        <dbReference type="ARBA" id="ARBA00022792"/>
    </source>
</evidence>
<feature type="transmembrane region" description="Helical" evidence="10">
    <location>
        <begin position="38"/>
        <end position="56"/>
    </location>
</feature>
<keyword evidence="6 10" id="KW-1133">Transmembrane helix</keyword>
<evidence type="ECO:0000313" key="11">
    <source>
        <dbReference type="Ensembl" id="ENSSAUP00010048549.1"/>
    </source>
</evidence>
<accession>A0A671XBR7</accession>
<feature type="region of interest" description="Disordered" evidence="9">
    <location>
        <begin position="116"/>
        <end position="141"/>
    </location>
</feature>
<proteinExistence type="inferred from homology"/>
<dbReference type="Proteomes" id="UP000472265">
    <property type="component" value="Chromosome 16"/>
</dbReference>
<dbReference type="GeneTree" id="ENSGT00990000211797"/>
<protein>
    <recommendedName>
        <fullName evidence="3">Cytochrome c oxidase assembly protein COX16 homolog, mitochondrial</fullName>
    </recommendedName>
</protein>
<dbReference type="Pfam" id="PF14138">
    <property type="entry name" value="COX16"/>
    <property type="match status" value="1"/>
</dbReference>
<evidence type="ECO:0000256" key="10">
    <source>
        <dbReference type="SAM" id="Phobius"/>
    </source>
</evidence>
<evidence type="ECO:0000256" key="2">
    <source>
        <dbReference type="ARBA" id="ARBA00008370"/>
    </source>
</evidence>
<organism evidence="11 12">
    <name type="scientific">Sparus aurata</name>
    <name type="common">Gilthead sea bream</name>
    <dbReference type="NCBI Taxonomy" id="8175"/>
    <lineage>
        <taxon>Eukaryota</taxon>
        <taxon>Metazoa</taxon>
        <taxon>Chordata</taxon>
        <taxon>Craniata</taxon>
        <taxon>Vertebrata</taxon>
        <taxon>Euteleostomi</taxon>
        <taxon>Actinopterygii</taxon>
        <taxon>Neopterygii</taxon>
        <taxon>Teleostei</taxon>
        <taxon>Neoteleostei</taxon>
        <taxon>Acanthomorphata</taxon>
        <taxon>Eupercaria</taxon>
        <taxon>Spariformes</taxon>
        <taxon>Sparidae</taxon>
        <taxon>Sparus</taxon>
    </lineage>
</organism>
<evidence type="ECO:0000256" key="9">
    <source>
        <dbReference type="SAM" id="MobiDB-lite"/>
    </source>
</evidence>
<evidence type="ECO:0000313" key="12">
    <source>
        <dbReference type="Proteomes" id="UP000472265"/>
    </source>
</evidence>
<dbReference type="GO" id="GO:0033617">
    <property type="term" value="P:mitochondrial respiratory chain complex IV assembly"/>
    <property type="evidence" value="ECO:0007669"/>
    <property type="project" value="TreeGrafter"/>
</dbReference>
<keyword evidence="5" id="KW-0999">Mitochondrion inner membrane</keyword>
<keyword evidence="12" id="KW-1185">Reference proteome</keyword>
<dbReference type="InParanoid" id="A0A671XBR7"/>
<dbReference type="PANTHER" id="PTHR17130:SF14">
    <property type="entry name" value="CYTOCHROME C OXIDASE ASSEMBLY PROTEIN COX16 HOMOLOG, MITOCHONDRIAL"/>
    <property type="match status" value="1"/>
</dbReference>
<dbReference type="Ensembl" id="ENSSAUT00010051066.1">
    <property type="protein sequence ID" value="ENSSAUP00010048549.1"/>
    <property type="gene ID" value="ENSSAUG00010020233.1"/>
</dbReference>